<evidence type="ECO:0000256" key="16">
    <source>
        <dbReference type="ARBA" id="ARBA00042798"/>
    </source>
</evidence>
<evidence type="ECO:0000256" key="5">
    <source>
        <dbReference type="ARBA" id="ARBA00022723"/>
    </source>
</evidence>
<dbReference type="InterPro" id="IPR000086">
    <property type="entry name" value="NUDIX_hydrolase_dom"/>
</dbReference>
<dbReference type="PRINTS" id="PR00502">
    <property type="entry name" value="NUDIXFAMILY"/>
</dbReference>
<proteinExistence type="inferred from homology"/>
<evidence type="ECO:0000256" key="15">
    <source>
        <dbReference type="ARBA" id="ARBA00041979"/>
    </source>
</evidence>
<dbReference type="Proteomes" id="UP001250932">
    <property type="component" value="Unassembled WGS sequence"/>
</dbReference>
<dbReference type="InterPro" id="IPR029119">
    <property type="entry name" value="MutY_C"/>
</dbReference>
<evidence type="ECO:0000256" key="9">
    <source>
        <dbReference type="ARBA" id="ARBA00023204"/>
    </source>
</evidence>
<gene>
    <name evidence="18" type="ORF">PPG34_16515</name>
</gene>
<dbReference type="InterPro" id="IPR047127">
    <property type="entry name" value="MutT-like"/>
</dbReference>
<evidence type="ECO:0000256" key="7">
    <source>
        <dbReference type="ARBA" id="ARBA00022801"/>
    </source>
</evidence>
<comment type="cofactor">
    <cofactor evidence="1">
        <name>Mg(2+)</name>
        <dbReference type="ChEBI" id="CHEBI:18420"/>
    </cofactor>
</comment>
<dbReference type="EMBL" id="JAQOUE010000002">
    <property type="protein sequence ID" value="MDT7043957.1"/>
    <property type="molecule type" value="Genomic_DNA"/>
</dbReference>
<dbReference type="EC" id="3.6.1.55" evidence="12"/>
<organism evidence="18 19">
    <name type="scientific">Candidatus Nitronereus thalassa</name>
    <dbReference type="NCBI Taxonomy" id="3020898"/>
    <lineage>
        <taxon>Bacteria</taxon>
        <taxon>Pseudomonadati</taxon>
        <taxon>Nitrospirota</taxon>
        <taxon>Nitrospiria</taxon>
        <taxon>Nitrospirales</taxon>
        <taxon>Nitrospiraceae</taxon>
        <taxon>Candidatus Nitronereus</taxon>
    </lineage>
</organism>
<keyword evidence="6" id="KW-0227">DNA damage</keyword>
<keyword evidence="9" id="KW-0234">DNA repair</keyword>
<keyword evidence="4" id="KW-0235">DNA replication</keyword>
<dbReference type="PROSITE" id="PS00893">
    <property type="entry name" value="NUDIX_BOX"/>
    <property type="match status" value="1"/>
</dbReference>
<name>A0ABU3KC04_9BACT</name>
<dbReference type="InterPro" id="IPR020084">
    <property type="entry name" value="NUDIX_hydrolase_CS"/>
</dbReference>
<protein>
    <recommendedName>
        <fullName evidence="13">8-oxo-dGTP diphosphatase</fullName>
        <ecNumber evidence="12">3.6.1.55</ecNumber>
    </recommendedName>
    <alternativeName>
        <fullName evidence="16">7,8-dihydro-8-oxoguanine-triphosphatase</fullName>
    </alternativeName>
    <alternativeName>
        <fullName evidence="15">Mutator protein MutT</fullName>
    </alternativeName>
    <alternativeName>
        <fullName evidence="14">dGTP pyrophosphohydrolase</fullName>
    </alternativeName>
</protein>
<dbReference type="PANTHER" id="PTHR47707:SF1">
    <property type="entry name" value="NUDIX HYDROLASE FAMILY PROTEIN"/>
    <property type="match status" value="1"/>
</dbReference>
<keyword evidence="7" id="KW-0378">Hydrolase</keyword>
<dbReference type="SUPFAM" id="SSF55811">
    <property type="entry name" value="Nudix"/>
    <property type="match status" value="1"/>
</dbReference>
<keyword evidence="3" id="KW-0515">Mutator protein</keyword>
<evidence type="ECO:0000256" key="4">
    <source>
        <dbReference type="ARBA" id="ARBA00022705"/>
    </source>
</evidence>
<sequence length="135" mass="15566">MSTKKYIQVAAAVIECEGRYLITKREPNSHLGGYWEFPGGKREPGESLEECLRRELLEELGVEITHPQPFVVVKHEYTEKAVELHFFFSSLLSGDLQPLGCADFHWVHPDEFSCYQFPPADEPVMAKLQEQNQRK</sequence>
<dbReference type="PANTHER" id="PTHR47707">
    <property type="entry name" value="8-OXO-DGTP DIPHOSPHATASE"/>
    <property type="match status" value="1"/>
</dbReference>
<keyword evidence="8" id="KW-0460">Magnesium</keyword>
<evidence type="ECO:0000256" key="1">
    <source>
        <dbReference type="ARBA" id="ARBA00001946"/>
    </source>
</evidence>
<comment type="catalytic activity">
    <reaction evidence="10">
        <text>8-oxo-dGTP + H2O = 8-oxo-dGMP + diphosphate + H(+)</text>
        <dbReference type="Rhea" id="RHEA:31575"/>
        <dbReference type="ChEBI" id="CHEBI:15377"/>
        <dbReference type="ChEBI" id="CHEBI:15378"/>
        <dbReference type="ChEBI" id="CHEBI:33019"/>
        <dbReference type="ChEBI" id="CHEBI:63224"/>
        <dbReference type="ChEBI" id="CHEBI:77896"/>
        <dbReference type="EC" id="3.6.1.55"/>
    </reaction>
</comment>
<feature type="domain" description="Nudix hydrolase" evidence="17">
    <location>
        <begin position="5"/>
        <end position="130"/>
    </location>
</feature>
<dbReference type="CDD" id="cd03425">
    <property type="entry name" value="NUDIX_MutT_NudA_like"/>
    <property type="match status" value="1"/>
</dbReference>
<dbReference type="Pfam" id="PF14815">
    <property type="entry name" value="NUDIX_4"/>
    <property type="match status" value="1"/>
</dbReference>
<evidence type="ECO:0000256" key="12">
    <source>
        <dbReference type="ARBA" id="ARBA00038905"/>
    </source>
</evidence>
<comment type="catalytic activity">
    <reaction evidence="11">
        <text>8-oxo-GTP + H2O = 8-oxo-GMP + diphosphate + H(+)</text>
        <dbReference type="Rhea" id="RHEA:67616"/>
        <dbReference type="ChEBI" id="CHEBI:15377"/>
        <dbReference type="ChEBI" id="CHEBI:15378"/>
        <dbReference type="ChEBI" id="CHEBI:33019"/>
        <dbReference type="ChEBI" id="CHEBI:143553"/>
        <dbReference type="ChEBI" id="CHEBI:145694"/>
    </reaction>
</comment>
<evidence type="ECO:0000256" key="2">
    <source>
        <dbReference type="ARBA" id="ARBA00005582"/>
    </source>
</evidence>
<dbReference type="Gene3D" id="3.90.79.10">
    <property type="entry name" value="Nucleoside Triphosphate Pyrophosphohydrolase"/>
    <property type="match status" value="1"/>
</dbReference>
<evidence type="ECO:0000256" key="13">
    <source>
        <dbReference type="ARBA" id="ARBA00040794"/>
    </source>
</evidence>
<keyword evidence="19" id="KW-1185">Reference proteome</keyword>
<comment type="caution">
    <text evidence="18">The sequence shown here is derived from an EMBL/GenBank/DDBJ whole genome shotgun (WGS) entry which is preliminary data.</text>
</comment>
<comment type="similarity">
    <text evidence="2">Belongs to the Nudix hydrolase family.</text>
</comment>
<evidence type="ECO:0000256" key="6">
    <source>
        <dbReference type="ARBA" id="ARBA00022763"/>
    </source>
</evidence>
<evidence type="ECO:0000313" key="18">
    <source>
        <dbReference type="EMBL" id="MDT7043957.1"/>
    </source>
</evidence>
<evidence type="ECO:0000259" key="17">
    <source>
        <dbReference type="PROSITE" id="PS51462"/>
    </source>
</evidence>
<keyword evidence="5" id="KW-0479">Metal-binding</keyword>
<evidence type="ECO:0000256" key="8">
    <source>
        <dbReference type="ARBA" id="ARBA00022842"/>
    </source>
</evidence>
<dbReference type="InterPro" id="IPR020476">
    <property type="entry name" value="Nudix_hydrolase"/>
</dbReference>
<accession>A0ABU3KC04</accession>
<reference evidence="18 19" key="1">
    <citation type="journal article" date="2023" name="ISME J.">
        <title>Cultivation and genomic characterization of novel and ubiquitous marine nitrite-oxidizing bacteria from the Nitrospirales.</title>
        <authorList>
            <person name="Mueller A.J."/>
            <person name="Daebeler A."/>
            <person name="Herbold C.W."/>
            <person name="Kirkegaard R.H."/>
            <person name="Daims H."/>
        </authorList>
    </citation>
    <scope>NUCLEOTIDE SEQUENCE [LARGE SCALE GENOMIC DNA]</scope>
    <source>
        <strain evidence="18 19">EB</strain>
    </source>
</reference>
<dbReference type="RefSeq" id="WP_313834543.1">
    <property type="nucleotide sequence ID" value="NZ_JAQOUE010000002.1"/>
</dbReference>
<evidence type="ECO:0000256" key="14">
    <source>
        <dbReference type="ARBA" id="ARBA00041592"/>
    </source>
</evidence>
<dbReference type="PROSITE" id="PS51462">
    <property type="entry name" value="NUDIX"/>
    <property type="match status" value="1"/>
</dbReference>
<evidence type="ECO:0000256" key="3">
    <source>
        <dbReference type="ARBA" id="ARBA00022457"/>
    </source>
</evidence>
<dbReference type="InterPro" id="IPR015797">
    <property type="entry name" value="NUDIX_hydrolase-like_dom_sf"/>
</dbReference>
<evidence type="ECO:0000256" key="10">
    <source>
        <dbReference type="ARBA" id="ARBA00035861"/>
    </source>
</evidence>
<evidence type="ECO:0000313" key="19">
    <source>
        <dbReference type="Proteomes" id="UP001250932"/>
    </source>
</evidence>
<evidence type="ECO:0000256" key="11">
    <source>
        <dbReference type="ARBA" id="ARBA00036904"/>
    </source>
</evidence>